<keyword evidence="3" id="KW-1185">Reference proteome</keyword>
<name>A0A844XVA2_9SPHN</name>
<dbReference type="AlphaFoldDB" id="A0A844XVA2"/>
<accession>A0A844XVA2</accession>
<gene>
    <name evidence="2" type="ORF">GRI42_00720</name>
</gene>
<dbReference type="InterPro" id="IPR004360">
    <property type="entry name" value="Glyas_Fos-R_dOase_dom"/>
</dbReference>
<dbReference type="Pfam" id="PF00903">
    <property type="entry name" value="Glyoxalase"/>
    <property type="match status" value="1"/>
</dbReference>
<proteinExistence type="predicted"/>
<dbReference type="InterPro" id="IPR029068">
    <property type="entry name" value="Glyas_Bleomycin-R_OHBP_Dase"/>
</dbReference>
<dbReference type="RefSeq" id="WP_160606158.1">
    <property type="nucleotide sequence ID" value="NZ_WTYF01000003.1"/>
</dbReference>
<sequence>MKLDHLVILVRDLNASLPWYEVLLGLLGFAKTRDHVWGNEDGTYIDLKQAEADTSDYGRYAPGLNHLGFTAPTMAELHHVRDGMAAAGLEVPELQQLGNITATFFKDPDGMRLEVSHYA</sequence>
<dbReference type="SUPFAM" id="SSF54593">
    <property type="entry name" value="Glyoxalase/Bleomycin resistance protein/Dihydroxybiphenyl dioxygenase"/>
    <property type="match status" value="1"/>
</dbReference>
<dbReference type="Proteomes" id="UP000444185">
    <property type="component" value="Unassembled WGS sequence"/>
</dbReference>
<dbReference type="PROSITE" id="PS51819">
    <property type="entry name" value="VOC"/>
    <property type="match status" value="1"/>
</dbReference>
<dbReference type="InterPro" id="IPR037523">
    <property type="entry name" value="VOC_core"/>
</dbReference>
<evidence type="ECO:0000259" key="1">
    <source>
        <dbReference type="PROSITE" id="PS51819"/>
    </source>
</evidence>
<protein>
    <submittedName>
        <fullName evidence="2">Glyoxalase</fullName>
    </submittedName>
</protein>
<comment type="caution">
    <text evidence="2">The sequence shown here is derived from an EMBL/GenBank/DDBJ whole genome shotgun (WGS) entry which is preliminary data.</text>
</comment>
<reference evidence="2 3" key="1">
    <citation type="submission" date="2019-12" db="EMBL/GenBank/DDBJ databases">
        <title>Genomic-based taxomic classification of the family Erythrobacteraceae.</title>
        <authorList>
            <person name="Xu L."/>
        </authorList>
    </citation>
    <scope>NUCLEOTIDE SEQUENCE [LARGE SCALE GENOMIC DNA]</scope>
    <source>
        <strain evidence="2 3">DSM 16225</strain>
    </source>
</reference>
<organism evidence="2 3">
    <name type="scientific">Qipengyuania gaetbuli</name>
    <dbReference type="NCBI Taxonomy" id="266952"/>
    <lineage>
        <taxon>Bacteria</taxon>
        <taxon>Pseudomonadati</taxon>
        <taxon>Pseudomonadota</taxon>
        <taxon>Alphaproteobacteria</taxon>
        <taxon>Sphingomonadales</taxon>
        <taxon>Erythrobacteraceae</taxon>
        <taxon>Qipengyuania</taxon>
    </lineage>
</organism>
<feature type="domain" description="VOC" evidence="1">
    <location>
        <begin position="2"/>
        <end position="118"/>
    </location>
</feature>
<evidence type="ECO:0000313" key="2">
    <source>
        <dbReference type="EMBL" id="MXO49821.1"/>
    </source>
</evidence>
<dbReference type="Gene3D" id="3.10.180.10">
    <property type="entry name" value="2,3-Dihydroxybiphenyl 1,2-Dioxygenase, domain 1"/>
    <property type="match status" value="1"/>
</dbReference>
<dbReference type="EMBL" id="WTYF01000003">
    <property type="protein sequence ID" value="MXO49821.1"/>
    <property type="molecule type" value="Genomic_DNA"/>
</dbReference>
<dbReference type="OrthoDB" id="4725692at2"/>
<evidence type="ECO:0000313" key="3">
    <source>
        <dbReference type="Proteomes" id="UP000444185"/>
    </source>
</evidence>